<organism evidence="1 2">
    <name type="scientific">Kitasatospora cheerisanensis KCTC 2395</name>
    <dbReference type="NCBI Taxonomy" id="1348663"/>
    <lineage>
        <taxon>Bacteria</taxon>
        <taxon>Bacillati</taxon>
        <taxon>Actinomycetota</taxon>
        <taxon>Actinomycetes</taxon>
        <taxon>Kitasatosporales</taxon>
        <taxon>Streptomycetaceae</taxon>
        <taxon>Kitasatospora</taxon>
    </lineage>
</organism>
<reference evidence="1 2" key="1">
    <citation type="submission" date="2014-05" db="EMBL/GenBank/DDBJ databases">
        <title>Draft Genome Sequence of Kitasatospora cheerisanensis KCTC 2395.</title>
        <authorList>
            <person name="Nam D.H."/>
        </authorList>
    </citation>
    <scope>NUCLEOTIDE SEQUENCE [LARGE SCALE GENOMIC DNA]</scope>
    <source>
        <strain evidence="1 2">KCTC 2395</strain>
    </source>
</reference>
<gene>
    <name evidence="1" type="ORF">KCH_53870</name>
</gene>
<proteinExistence type="predicted"/>
<evidence type="ECO:0000313" key="1">
    <source>
        <dbReference type="EMBL" id="KDN82783.1"/>
    </source>
</evidence>
<name>A0A066YMR7_9ACTN</name>
<evidence type="ECO:0000313" key="2">
    <source>
        <dbReference type="Proteomes" id="UP000027178"/>
    </source>
</evidence>
<dbReference type="PATRIC" id="fig|1348663.4.peg.5215"/>
<comment type="caution">
    <text evidence="1">The sequence shown here is derived from an EMBL/GenBank/DDBJ whole genome shotgun (WGS) entry which is preliminary data.</text>
</comment>
<dbReference type="AlphaFoldDB" id="A0A066YMR7"/>
<protein>
    <submittedName>
        <fullName evidence="1">Uncharacterized protein</fullName>
    </submittedName>
</protein>
<dbReference type="Proteomes" id="UP000027178">
    <property type="component" value="Unassembled WGS sequence"/>
</dbReference>
<keyword evidence="2" id="KW-1185">Reference proteome</keyword>
<accession>A0A066YMR7</accession>
<sequence length="40" mass="4417">MLLLLGKRPKCPEKSGHDWFVLLVCGQAEARPRHTGTAVT</sequence>
<dbReference type="EMBL" id="JNBY01000101">
    <property type="protein sequence ID" value="KDN82783.1"/>
    <property type="molecule type" value="Genomic_DNA"/>
</dbReference>
<dbReference type="HOGENOM" id="CLU_3291043_0_0_11"/>